<comment type="subcellular location">
    <subcellularLocation>
        <location evidence="1">Nucleus</location>
    </subcellularLocation>
</comment>
<name>A9UNY9_MONBE</name>
<dbReference type="GO" id="GO:0005669">
    <property type="term" value="C:transcription factor TFIID complex"/>
    <property type="evidence" value="ECO:0000318"/>
    <property type="project" value="GO_Central"/>
</dbReference>
<dbReference type="EMBL" id="CH991543">
    <property type="protein sequence ID" value="EDQ92327.1"/>
    <property type="molecule type" value="Genomic_DNA"/>
</dbReference>
<dbReference type="KEGG" id="mbr:MONBRDRAFT_21906"/>
<dbReference type="PANTHER" id="PTHR21242:SF0">
    <property type="entry name" value="TRANSCRIPTION INITIATION FACTOR TFIID SUBUNIT 10"/>
    <property type="match status" value="1"/>
</dbReference>
<dbReference type="FunCoup" id="A9UNY9">
    <property type="interactions" value="370"/>
</dbReference>
<reference evidence="7 8" key="1">
    <citation type="journal article" date="2008" name="Nature">
        <title>The genome of the choanoflagellate Monosiga brevicollis and the origin of metazoans.</title>
        <authorList>
            <consortium name="JGI Sequencing"/>
            <person name="King N."/>
            <person name="Westbrook M.J."/>
            <person name="Young S.L."/>
            <person name="Kuo A."/>
            <person name="Abedin M."/>
            <person name="Chapman J."/>
            <person name="Fairclough S."/>
            <person name="Hellsten U."/>
            <person name="Isogai Y."/>
            <person name="Letunic I."/>
            <person name="Marr M."/>
            <person name="Pincus D."/>
            <person name="Putnam N."/>
            <person name="Rokas A."/>
            <person name="Wright K.J."/>
            <person name="Zuzow R."/>
            <person name="Dirks W."/>
            <person name="Good M."/>
            <person name="Goodstein D."/>
            <person name="Lemons D."/>
            <person name="Li W."/>
            <person name="Lyons J.B."/>
            <person name="Morris A."/>
            <person name="Nichols S."/>
            <person name="Richter D.J."/>
            <person name="Salamov A."/>
            <person name="Bork P."/>
            <person name="Lim W.A."/>
            <person name="Manning G."/>
            <person name="Miller W.T."/>
            <person name="McGinnis W."/>
            <person name="Shapiro H."/>
            <person name="Tjian R."/>
            <person name="Grigoriev I.V."/>
            <person name="Rokhsar D."/>
        </authorList>
    </citation>
    <scope>NUCLEOTIDE SEQUENCE [LARGE SCALE GENOMIC DNA]</scope>
    <source>
        <strain evidence="8">MX1 / ATCC 50154</strain>
    </source>
</reference>
<keyword evidence="8" id="KW-1185">Reference proteome</keyword>
<dbReference type="Pfam" id="PF03540">
    <property type="entry name" value="TAF10"/>
    <property type="match status" value="1"/>
</dbReference>
<evidence type="ECO:0008006" key="9">
    <source>
        <dbReference type="Google" id="ProtNLM"/>
    </source>
</evidence>
<dbReference type="eggNOG" id="KOG3423">
    <property type="taxonomic scope" value="Eukaryota"/>
</dbReference>
<feature type="region of interest" description="Disordered" evidence="6">
    <location>
        <begin position="24"/>
        <end position="62"/>
    </location>
</feature>
<dbReference type="InterPro" id="IPR003923">
    <property type="entry name" value="TAF10"/>
</dbReference>
<dbReference type="GO" id="GO:0006367">
    <property type="term" value="P:transcription initiation at RNA polymerase II promoter"/>
    <property type="evidence" value="ECO:0000318"/>
    <property type="project" value="GO_Central"/>
</dbReference>
<dbReference type="GeneID" id="5887877"/>
<keyword evidence="4" id="KW-0539">Nucleus</keyword>
<gene>
    <name evidence="7" type="ORF">MONBRDRAFT_21906</name>
</gene>
<protein>
    <recommendedName>
        <fullName evidence="9">Transcription initiation factor TFIID subunit 10</fullName>
    </recommendedName>
</protein>
<keyword evidence="2" id="KW-0805">Transcription regulation</keyword>
<evidence type="ECO:0000256" key="4">
    <source>
        <dbReference type="ARBA" id="ARBA00023242"/>
    </source>
</evidence>
<evidence type="ECO:0000256" key="1">
    <source>
        <dbReference type="ARBA" id="ARBA00004123"/>
    </source>
</evidence>
<keyword evidence="3" id="KW-0804">Transcription</keyword>
<comment type="similarity">
    <text evidence="5">Belongs to the TAF10 family.</text>
</comment>
<proteinExistence type="inferred from homology"/>
<dbReference type="AlphaFoldDB" id="A9UNY9"/>
<accession>A9UNY9</accession>
<organism evidence="7 8">
    <name type="scientific">Monosiga brevicollis</name>
    <name type="common">Choanoflagellate</name>
    <dbReference type="NCBI Taxonomy" id="81824"/>
    <lineage>
        <taxon>Eukaryota</taxon>
        <taxon>Choanoflagellata</taxon>
        <taxon>Craspedida</taxon>
        <taxon>Salpingoecidae</taxon>
        <taxon>Monosiga</taxon>
    </lineage>
</organism>
<dbReference type="OMA" id="NDAANHS"/>
<evidence type="ECO:0000256" key="2">
    <source>
        <dbReference type="ARBA" id="ARBA00023015"/>
    </source>
</evidence>
<evidence type="ECO:0000313" key="7">
    <source>
        <dbReference type="EMBL" id="EDQ92327.1"/>
    </source>
</evidence>
<dbReference type="GO" id="GO:0000124">
    <property type="term" value="C:SAGA complex"/>
    <property type="evidence" value="ECO:0000318"/>
    <property type="project" value="GO_Central"/>
</dbReference>
<dbReference type="InParanoid" id="A9UNY9"/>
<dbReference type="STRING" id="81824.A9UNY9"/>
<evidence type="ECO:0000256" key="3">
    <source>
        <dbReference type="ARBA" id="ARBA00023163"/>
    </source>
</evidence>
<dbReference type="RefSeq" id="XP_001742089.1">
    <property type="nucleotide sequence ID" value="XM_001742037.1"/>
</dbReference>
<dbReference type="GO" id="GO:1990841">
    <property type="term" value="F:promoter-specific chromatin binding"/>
    <property type="evidence" value="ECO:0000318"/>
    <property type="project" value="GO_Central"/>
</dbReference>
<evidence type="ECO:0000256" key="5">
    <source>
        <dbReference type="ARBA" id="ARBA00025730"/>
    </source>
</evidence>
<feature type="compositionally biased region" description="Low complexity" evidence="6">
    <location>
        <begin position="24"/>
        <end position="44"/>
    </location>
</feature>
<evidence type="ECO:0000313" key="8">
    <source>
        <dbReference type="Proteomes" id="UP000001357"/>
    </source>
</evidence>
<dbReference type="CDD" id="cd07982">
    <property type="entry name" value="HFD_TAF10"/>
    <property type="match status" value="1"/>
</dbReference>
<sequence>MASGVSLNPGAYITGANQAAAATAAQSAAAVPSTSGDGQSASKSGGAGAAGGSKSESTPVPKRTKVAAPVLVTGDQLAAFSEALDDFVPVIPDEVIQYYLRKAGVDPSDQRVVRMVSLATQKFVADTALDAMNHNRHRAPSKKGKLLMAVLNWLVQEDNRIMGMDDLSFALKAQGVDIAKPAYYT</sequence>
<dbReference type="PRINTS" id="PR01443">
    <property type="entry name" value="TFIID30KDSUB"/>
</dbReference>
<dbReference type="Proteomes" id="UP000001357">
    <property type="component" value="Unassembled WGS sequence"/>
</dbReference>
<evidence type="ECO:0000256" key="6">
    <source>
        <dbReference type="SAM" id="MobiDB-lite"/>
    </source>
</evidence>
<dbReference type="PANTHER" id="PTHR21242">
    <property type="entry name" value="TRANSCRIPTION INITIATION FACTOR TFIID SUBUNIT 10"/>
    <property type="match status" value="1"/>
</dbReference>